<dbReference type="InterPro" id="IPR044677">
    <property type="entry name" value="SLC25A3/Pic2/Mir1-like"/>
</dbReference>
<dbReference type="Gene3D" id="1.50.40.10">
    <property type="entry name" value="Mitochondrial carrier domain"/>
    <property type="match status" value="2"/>
</dbReference>
<dbReference type="PROSITE" id="PS50920">
    <property type="entry name" value="SOLCAR"/>
    <property type="match status" value="3"/>
</dbReference>
<name>A1CJW3_ASPCL</name>
<dbReference type="HOGENOM" id="CLU_039456_2_1_1"/>
<keyword evidence="9 11" id="KW-0472">Membrane</keyword>
<reference evidence="14 15" key="1">
    <citation type="journal article" date="2008" name="PLoS Genet.">
        <title>Genomic islands in the pathogenic filamentous fungus Aspergillus fumigatus.</title>
        <authorList>
            <person name="Fedorova N.D."/>
            <person name="Khaldi N."/>
            <person name="Joardar V.S."/>
            <person name="Maiti R."/>
            <person name="Amedeo P."/>
            <person name="Anderson M.J."/>
            <person name="Crabtree J."/>
            <person name="Silva J.C."/>
            <person name="Badger J.H."/>
            <person name="Albarraq A."/>
            <person name="Angiuoli S."/>
            <person name="Bussey H."/>
            <person name="Bowyer P."/>
            <person name="Cotty P.J."/>
            <person name="Dyer P.S."/>
            <person name="Egan A."/>
            <person name="Galens K."/>
            <person name="Fraser-Liggett C.M."/>
            <person name="Haas B.J."/>
            <person name="Inman J.M."/>
            <person name="Kent R."/>
            <person name="Lemieux S."/>
            <person name="Malavazi I."/>
            <person name="Orvis J."/>
            <person name="Roemer T."/>
            <person name="Ronning C.M."/>
            <person name="Sundaram J.P."/>
            <person name="Sutton G."/>
            <person name="Turner G."/>
            <person name="Venter J.C."/>
            <person name="White O.R."/>
            <person name="Whitty B.R."/>
            <person name="Youngman P."/>
            <person name="Wolfe K.H."/>
            <person name="Goldman G.H."/>
            <person name="Wortman J.R."/>
            <person name="Jiang B."/>
            <person name="Denning D.W."/>
            <person name="Nierman W.C."/>
        </authorList>
    </citation>
    <scope>NUCLEOTIDE SEQUENCE [LARGE SCALE GENOMIC DNA]</scope>
    <source>
        <strain evidence="15">ATCC 1007 / CBS 513.65 / DSM 816 / NCTC 3887 / NRRL 1</strain>
    </source>
</reference>
<feature type="repeat" description="Solcar" evidence="11">
    <location>
        <begin position="83"/>
        <end position="167"/>
    </location>
</feature>
<evidence type="ECO:0000256" key="8">
    <source>
        <dbReference type="ARBA" id="ARBA00023128"/>
    </source>
</evidence>
<evidence type="ECO:0000256" key="11">
    <source>
        <dbReference type="PROSITE-ProRule" id="PRU00282"/>
    </source>
</evidence>
<keyword evidence="7" id="KW-1133">Transmembrane helix</keyword>
<evidence type="ECO:0000256" key="7">
    <source>
        <dbReference type="ARBA" id="ARBA00022989"/>
    </source>
</evidence>
<evidence type="ECO:0000256" key="2">
    <source>
        <dbReference type="ARBA" id="ARBA00006375"/>
    </source>
</evidence>
<protein>
    <submittedName>
        <fullName evidence="14">Mitochondrial phosphate carrier protein, putative</fullName>
    </submittedName>
</protein>
<dbReference type="PANTHER" id="PTHR45671:SF10">
    <property type="entry name" value="SOLUTE CARRIER FAMILY 25 MEMBER 3"/>
    <property type="match status" value="1"/>
</dbReference>
<dbReference type="FunFam" id="1.50.40.10:FF:000131">
    <property type="entry name" value="Mitochondrial phosphate carrier protein 2"/>
    <property type="match status" value="1"/>
</dbReference>
<dbReference type="RefSeq" id="XP_001270863.1">
    <property type="nucleotide sequence ID" value="XM_001270862.1"/>
</dbReference>
<keyword evidence="8" id="KW-0496">Mitochondrion</keyword>
<dbReference type="GO" id="GO:0005743">
    <property type="term" value="C:mitochondrial inner membrane"/>
    <property type="evidence" value="ECO:0007669"/>
    <property type="project" value="UniProtKB-SubCell"/>
</dbReference>
<dbReference type="GO" id="GO:0005315">
    <property type="term" value="F:phosphate transmembrane transporter activity"/>
    <property type="evidence" value="ECO:0007669"/>
    <property type="project" value="InterPro"/>
</dbReference>
<dbReference type="GO" id="GO:0035434">
    <property type="term" value="P:copper ion transmembrane transport"/>
    <property type="evidence" value="ECO:0007669"/>
    <property type="project" value="UniProtKB-ARBA"/>
</dbReference>
<organism evidence="14 15">
    <name type="scientific">Aspergillus clavatus (strain ATCC 1007 / CBS 513.65 / DSM 816 / NCTC 3887 / NRRL 1 / QM 1276 / 107)</name>
    <dbReference type="NCBI Taxonomy" id="344612"/>
    <lineage>
        <taxon>Eukaryota</taxon>
        <taxon>Fungi</taxon>
        <taxon>Dikarya</taxon>
        <taxon>Ascomycota</taxon>
        <taxon>Pezizomycotina</taxon>
        <taxon>Eurotiomycetes</taxon>
        <taxon>Eurotiomycetidae</taxon>
        <taxon>Eurotiales</taxon>
        <taxon>Aspergillaceae</taxon>
        <taxon>Aspergillus</taxon>
        <taxon>Aspergillus subgen. Fumigati</taxon>
    </lineage>
</organism>
<evidence type="ECO:0000313" key="14">
    <source>
        <dbReference type="EMBL" id="EAW09437.1"/>
    </source>
</evidence>
<keyword evidence="5" id="KW-0677">Repeat</keyword>
<dbReference type="OrthoDB" id="427452at2759"/>
<dbReference type="EMBL" id="DS027056">
    <property type="protein sequence ID" value="EAW09437.1"/>
    <property type="molecule type" value="Genomic_DNA"/>
</dbReference>
<accession>A1CJW3</accession>
<dbReference type="OMA" id="YKGAIWL"/>
<comment type="subcellular location">
    <subcellularLocation>
        <location evidence="1">Mitochondrion inner membrane</location>
        <topology evidence="1">Multi-pass membrane protein</topology>
    </subcellularLocation>
</comment>
<dbReference type="AlphaFoldDB" id="A1CJW3"/>
<dbReference type="SUPFAM" id="SSF103506">
    <property type="entry name" value="Mitochondrial carrier"/>
    <property type="match status" value="1"/>
</dbReference>
<evidence type="ECO:0000256" key="3">
    <source>
        <dbReference type="ARBA" id="ARBA00022448"/>
    </source>
</evidence>
<dbReference type="Proteomes" id="UP000006701">
    <property type="component" value="Unassembled WGS sequence"/>
</dbReference>
<keyword evidence="15" id="KW-1185">Reference proteome</keyword>
<evidence type="ECO:0000256" key="1">
    <source>
        <dbReference type="ARBA" id="ARBA00004448"/>
    </source>
</evidence>
<feature type="region of interest" description="Disordered" evidence="13">
    <location>
        <begin position="13"/>
        <end position="39"/>
    </location>
</feature>
<feature type="repeat" description="Solcar" evidence="11">
    <location>
        <begin position="180"/>
        <end position="265"/>
    </location>
</feature>
<dbReference type="PANTHER" id="PTHR45671">
    <property type="entry name" value="SOLUTE CARRIER FAMILY 25 (MITOCHONDRIAL CARRIER PHOSPHATE CARRIER), MEMBER 3, LIKE-RELATED-RELATED"/>
    <property type="match status" value="1"/>
</dbReference>
<feature type="compositionally biased region" description="Polar residues" evidence="13">
    <location>
        <begin position="13"/>
        <end position="27"/>
    </location>
</feature>
<dbReference type="eggNOG" id="KOG0767">
    <property type="taxonomic scope" value="Eukaryota"/>
</dbReference>
<comment type="function">
    <text evidence="10">Transport of phosphate groups from the cytosol to the mitochondrial matrix.</text>
</comment>
<evidence type="ECO:0000256" key="5">
    <source>
        <dbReference type="ARBA" id="ARBA00022737"/>
    </source>
</evidence>
<evidence type="ECO:0000256" key="12">
    <source>
        <dbReference type="RuleBase" id="RU000488"/>
    </source>
</evidence>
<evidence type="ECO:0000256" key="6">
    <source>
        <dbReference type="ARBA" id="ARBA00022792"/>
    </source>
</evidence>
<comment type="similarity">
    <text evidence="2 12">Belongs to the mitochondrial carrier (TC 2.A.29) family.</text>
</comment>
<sequence>MFPSEGVILNAFNAQNPLNHSQEQSKPTGVPGSTRREPFPAWSVIDDTKKKADAFAKEASREFEVASHKAQAKTGHIEPWTPKYYAACTVGGLLACGLTHTAVTPLDLIKCRRQVDSKLYKSNMEAFRVIRHAEGMRGVFTGWSPTFFGYSAQGAFKYGGYEYFKKFYSDLVGPERAQRWKTSLYLAASASAELIADVALCPFEGVKVRTQTTIPPEMRGTFSGISQVVAKEGVAGLYKGLYPLWGRQIPYTMMKFASFETIVEAIYKSLPGKKSDYGKGAQTAVAFSGGYMAGILCAVVSHPADVMVSKLNANRQAGEAFGAAMGRIYKEIGFGGLWNGLPVRIVMIGTLTGLQWMIYDSFKIFMGLPTTGGGPPAEKK</sequence>
<evidence type="ECO:0000256" key="4">
    <source>
        <dbReference type="ARBA" id="ARBA00022692"/>
    </source>
</evidence>
<keyword evidence="3 12" id="KW-0813">Transport</keyword>
<dbReference type="STRING" id="344612.A1CJW3"/>
<dbReference type="KEGG" id="act:ACLA_036410"/>
<dbReference type="InterPro" id="IPR018108">
    <property type="entry name" value="MCP_transmembrane"/>
</dbReference>
<dbReference type="Pfam" id="PF00153">
    <property type="entry name" value="Mito_carr"/>
    <property type="match status" value="3"/>
</dbReference>
<dbReference type="GO" id="GO:1990547">
    <property type="term" value="P:mitochondrial phosphate ion transmembrane transport"/>
    <property type="evidence" value="ECO:0007669"/>
    <property type="project" value="InterPro"/>
</dbReference>
<dbReference type="GeneID" id="4702999"/>
<proteinExistence type="inferred from homology"/>
<evidence type="ECO:0000256" key="10">
    <source>
        <dbReference type="ARBA" id="ARBA00054508"/>
    </source>
</evidence>
<dbReference type="VEuPathDB" id="FungiDB:ACLA_036410"/>
<gene>
    <name evidence="14" type="ORF">ACLA_036410</name>
</gene>
<evidence type="ECO:0000313" key="15">
    <source>
        <dbReference type="Proteomes" id="UP000006701"/>
    </source>
</evidence>
<evidence type="ECO:0000256" key="9">
    <source>
        <dbReference type="ARBA" id="ARBA00023136"/>
    </source>
</evidence>
<feature type="repeat" description="Solcar" evidence="11">
    <location>
        <begin position="281"/>
        <end position="365"/>
    </location>
</feature>
<keyword evidence="4 11" id="KW-0812">Transmembrane</keyword>
<dbReference type="InterPro" id="IPR023395">
    <property type="entry name" value="MCP_dom_sf"/>
</dbReference>
<keyword evidence="6" id="KW-0999">Mitochondrion inner membrane</keyword>
<evidence type="ECO:0000256" key="13">
    <source>
        <dbReference type="SAM" id="MobiDB-lite"/>
    </source>
</evidence>
<dbReference type="FunFam" id="1.50.40.10:FF:000076">
    <property type="entry name" value="Mitochondrial phosphate carrier protein 2"/>
    <property type="match status" value="1"/>
</dbReference>